<evidence type="ECO:0008006" key="3">
    <source>
        <dbReference type="Google" id="ProtNLM"/>
    </source>
</evidence>
<organism evidence="1 2">
    <name type="scientific">Candidatus Chryseopegocella kryptomonas</name>
    <dbReference type="NCBI Taxonomy" id="1633643"/>
    <lineage>
        <taxon>Bacteria</taxon>
        <taxon>Pseudomonadati</taxon>
        <taxon>Candidatus Kryptoniota</taxon>
        <taxon>Candidatus Chryseopegocella</taxon>
    </lineage>
</organism>
<evidence type="ECO:0000313" key="1">
    <source>
        <dbReference type="EMBL" id="CUT03453.1"/>
    </source>
</evidence>
<dbReference type="AlphaFoldDB" id="A0A0P1NVZ4"/>
<sequence length="65" mass="8000">MSKILYVDEELVKIVEEILLEIQRSRGYKVKKREIIRKALEEYYKKIKQELNNEEKNKFEKGERL</sequence>
<protein>
    <recommendedName>
        <fullName evidence="3">Ribbon-helix-helix protein, copG family</fullName>
    </recommendedName>
</protein>
<proteinExistence type="predicted"/>
<accession>A0A0P1NVZ4</accession>
<evidence type="ECO:0000313" key="2">
    <source>
        <dbReference type="Proteomes" id="UP000199197"/>
    </source>
</evidence>
<gene>
    <name evidence="1" type="ORF">JGI23_01479</name>
</gene>
<dbReference type="Proteomes" id="UP000199197">
    <property type="component" value="Unassembled WGS sequence"/>
</dbReference>
<reference evidence="2" key="1">
    <citation type="submission" date="2015-11" db="EMBL/GenBank/DDBJ databases">
        <authorList>
            <person name="Varghese N."/>
        </authorList>
    </citation>
    <scope>NUCLEOTIDE SEQUENCE [LARGE SCALE GENOMIC DNA]</scope>
    <source>
        <strain evidence="2">JGI-23</strain>
    </source>
</reference>
<keyword evidence="2" id="KW-1185">Reference proteome</keyword>
<dbReference type="EMBL" id="CZVW01000016">
    <property type="protein sequence ID" value="CUT03453.1"/>
    <property type="molecule type" value="Genomic_DNA"/>
</dbReference>
<name>A0A0P1NVZ4_9BACT</name>